<comment type="caution">
    <text evidence="2">The sequence shown here is derived from an EMBL/GenBank/DDBJ whole genome shotgun (WGS) entry which is preliminary data.</text>
</comment>
<evidence type="ECO:0000256" key="1">
    <source>
        <dbReference type="SAM" id="Phobius"/>
    </source>
</evidence>
<dbReference type="AlphaFoldDB" id="A0A0F9FL86"/>
<gene>
    <name evidence="2" type="ORF">LCGC14_1938550</name>
</gene>
<protein>
    <submittedName>
        <fullName evidence="2">Uncharacterized protein</fullName>
    </submittedName>
</protein>
<accession>A0A0F9FL86</accession>
<reference evidence="2" key="1">
    <citation type="journal article" date="2015" name="Nature">
        <title>Complex archaea that bridge the gap between prokaryotes and eukaryotes.</title>
        <authorList>
            <person name="Spang A."/>
            <person name="Saw J.H."/>
            <person name="Jorgensen S.L."/>
            <person name="Zaremba-Niedzwiedzka K."/>
            <person name="Martijn J."/>
            <person name="Lind A.E."/>
            <person name="van Eijk R."/>
            <person name="Schleper C."/>
            <person name="Guy L."/>
            <person name="Ettema T.J."/>
        </authorList>
    </citation>
    <scope>NUCLEOTIDE SEQUENCE</scope>
</reference>
<feature type="transmembrane region" description="Helical" evidence="1">
    <location>
        <begin position="54"/>
        <end position="77"/>
    </location>
</feature>
<keyword evidence="1" id="KW-1133">Transmembrane helix</keyword>
<keyword evidence="1" id="KW-0812">Transmembrane</keyword>
<sequence>METRLGLMRILILLATGLTVLLILVILASQYLILDKLPDAPDASLIGLLQTVQTGLVGALGVLIGAIGTGIASYFTFRSVKETSGEDVTPTAPPPSPP</sequence>
<evidence type="ECO:0000313" key="2">
    <source>
        <dbReference type="EMBL" id="KKL87053.1"/>
    </source>
</evidence>
<feature type="transmembrane region" description="Helical" evidence="1">
    <location>
        <begin position="12"/>
        <end position="34"/>
    </location>
</feature>
<proteinExistence type="predicted"/>
<dbReference type="EMBL" id="LAZR01020939">
    <property type="protein sequence ID" value="KKL87053.1"/>
    <property type="molecule type" value="Genomic_DNA"/>
</dbReference>
<keyword evidence="1" id="KW-0472">Membrane</keyword>
<name>A0A0F9FL86_9ZZZZ</name>
<organism evidence="2">
    <name type="scientific">marine sediment metagenome</name>
    <dbReference type="NCBI Taxonomy" id="412755"/>
    <lineage>
        <taxon>unclassified sequences</taxon>
        <taxon>metagenomes</taxon>
        <taxon>ecological metagenomes</taxon>
    </lineage>
</organism>